<accession>A0A0L9TR67</accession>
<evidence type="ECO:0000313" key="2">
    <source>
        <dbReference type="Proteomes" id="UP000053144"/>
    </source>
</evidence>
<name>A0A0L9TR67_PHAAN</name>
<dbReference type="AlphaFoldDB" id="A0A0L9TR67"/>
<evidence type="ECO:0000313" key="1">
    <source>
        <dbReference type="EMBL" id="KOM33073.1"/>
    </source>
</evidence>
<proteinExistence type="predicted"/>
<dbReference type="Gramene" id="KOM33073">
    <property type="protein sequence ID" value="KOM33073"/>
    <property type="gene ID" value="LR48_Vigan01g262900"/>
</dbReference>
<protein>
    <submittedName>
        <fullName evidence="1">Uncharacterized protein</fullName>
    </submittedName>
</protein>
<dbReference type="EMBL" id="CM003371">
    <property type="protein sequence ID" value="KOM33073.1"/>
    <property type="molecule type" value="Genomic_DNA"/>
</dbReference>
<organism evidence="1 2">
    <name type="scientific">Phaseolus angularis</name>
    <name type="common">Azuki bean</name>
    <name type="synonym">Vigna angularis</name>
    <dbReference type="NCBI Taxonomy" id="3914"/>
    <lineage>
        <taxon>Eukaryota</taxon>
        <taxon>Viridiplantae</taxon>
        <taxon>Streptophyta</taxon>
        <taxon>Embryophyta</taxon>
        <taxon>Tracheophyta</taxon>
        <taxon>Spermatophyta</taxon>
        <taxon>Magnoliopsida</taxon>
        <taxon>eudicotyledons</taxon>
        <taxon>Gunneridae</taxon>
        <taxon>Pentapetalae</taxon>
        <taxon>rosids</taxon>
        <taxon>fabids</taxon>
        <taxon>Fabales</taxon>
        <taxon>Fabaceae</taxon>
        <taxon>Papilionoideae</taxon>
        <taxon>50 kb inversion clade</taxon>
        <taxon>NPAAA clade</taxon>
        <taxon>indigoferoid/millettioid clade</taxon>
        <taxon>Phaseoleae</taxon>
        <taxon>Vigna</taxon>
    </lineage>
</organism>
<reference evidence="2" key="1">
    <citation type="journal article" date="2015" name="Proc. Natl. Acad. Sci. U.S.A.">
        <title>Genome sequencing of adzuki bean (Vigna angularis) provides insight into high starch and low fat accumulation and domestication.</title>
        <authorList>
            <person name="Yang K."/>
            <person name="Tian Z."/>
            <person name="Chen C."/>
            <person name="Luo L."/>
            <person name="Zhao B."/>
            <person name="Wang Z."/>
            <person name="Yu L."/>
            <person name="Li Y."/>
            <person name="Sun Y."/>
            <person name="Li W."/>
            <person name="Chen Y."/>
            <person name="Li Y."/>
            <person name="Zhang Y."/>
            <person name="Ai D."/>
            <person name="Zhao J."/>
            <person name="Shang C."/>
            <person name="Ma Y."/>
            <person name="Wu B."/>
            <person name="Wang M."/>
            <person name="Gao L."/>
            <person name="Sun D."/>
            <person name="Zhang P."/>
            <person name="Guo F."/>
            <person name="Wang W."/>
            <person name="Li Y."/>
            <person name="Wang J."/>
            <person name="Varshney R.K."/>
            <person name="Wang J."/>
            <person name="Ling H.Q."/>
            <person name="Wan P."/>
        </authorList>
    </citation>
    <scope>NUCLEOTIDE SEQUENCE</scope>
    <source>
        <strain evidence="2">cv. Jingnong 6</strain>
    </source>
</reference>
<gene>
    <name evidence="1" type="ORF">LR48_Vigan01g262900</name>
</gene>
<sequence length="110" mass="11763">MISVAYLPVTCSHSSHWCNVLLNESEWNTYEDTSMLKSDMSYGTSVLKQIALQSRGKKGGKVATPGASSAVSHREITTILSGESAFLYGNVVTKNPENPSSSSPSVSGYD</sequence>
<dbReference type="Proteomes" id="UP000053144">
    <property type="component" value="Chromosome 1"/>
</dbReference>